<dbReference type="EMBL" id="CP009285">
    <property type="protein sequence ID" value="AIQ56487.1"/>
    <property type="molecule type" value="Genomic_DNA"/>
</dbReference>
<dbReference type="GO" id="GO:0005975">
    <property type="term" value="P:carbohydrate metabolic process"/>
    <property type="evidence" value="ECO:0007669"/>
    <property type="project" value="InterPro"/>
</dbReference>
<sequence length="258" mass="29219">MNRGIRITAAALTALALMHGSSDLALGSPNRVKNRYYYEERGDMIWEVQTSQKLIALTFDDGPDPIETDGILEVLHQYNAKCTFFAIGKRIAAYPEVARRVINEGHELANHTYNHVYFKTPVSGQQIQEELELAEKEIVKVSGKHSSLFRPPGGMYDETMIDVSNNMGLKPVLWSWHQDTRDWNRPGVWSISSRVIRNAKSGDIVLFHDHVHGQSQTKEALKIILPELEKQGFRFVTVSELIQCSDAQQAKTDRHGAY</sequence>
<accession>A0A089L6T9</accession>
<evidence type="ECO:0000256" key="1">
    <source>
        <dbReference type="ARBA" id="ARBA00022723"/>
    </source>
</evidence>
<dbReference type="HOGENOM" id="CLU_021264_0_1_9"/>
<dbReference type="AlphaFoldDB" id="A0A089L6T9"/>
<dbReference type="PANTHER" id="PTHR10587:SF133">
    <property type="entry name" value="CHITIN DEACETYLASE 1-RELATED"/>
    <property type="match status" value="1"/>
</dbReference>
<dbReference type="GO" id="GO:0046872">
    <property type="term" value="F:metal ion binding"/>
    <property type="evidence" value="ECO:0007669"/>
    <property type="project" value="UniProtKB-KW"/>
</dbReference>
<dbReference type="RefSeq" id="WP_042210817.1">
    <property type="nucleotide sequence ID" value="NZ_CP009285.1"/>
</dbReference>
<dbReference type="Pfam" id="PF01522">
    <property type="entry name" value="Polysacc_deac_1"/>
    <property type="match status" value="1"/>
</dbReference>
<evidence type="ECO:0000313" key="6">
    <source>
        <dbReference type="Proteomes" id="UP000029518"/>
    </source>
</evidence>
<reference evidence="5" key="1">
    <citation type="submission" date="2014-08" db="EMBL/GenBank/DDBJ databases">
        <title>Comparative genomics of the Paenibacillus odorifer group.</title>
        <authorList>
            <person name="den Bakker H.C."/>
            <person name="Tsai Y.-C.Y.-C."/>
            <person name="Martin N."/>
            <person name="Korlach J."/>
            <person name="Wiedmann M."/>
        </authorList>
    </citation>
    <scope>NUCLEOTIDE SEQUENCE [LARGE SCALE GENOMIC DNA]</scope>
    <source>
        <strain evidence="5">DSM 13188</strain>
    </source>
</reference>
<dbReference type="InterPro" id="IPR050248">
    <property type="entry name" value="Polysacc_deacetylase_ArnD"/>
</dbReference>
<gene>
    <name evidence="5" type="ORF">PBOR_05700</name>
</gene>
<dbReference type="KEGG" id="pbd:PBOR_05700"/>
<evidence type="ECO:0000313" key="5">
    <source>
        <dbReference type="EMBL" id="AIQ56487.1"/>
    </source>
</evidence>
<dbReference type="GO" id="GO:0016810">
    <property type="term" value="F:hydrolase activity, acting on carbon-nitrogen (but not peptide) bonds"/>
    <property type="evidence" value="ECO:0007669"/>
    <property type="project" value="InterPro"/>
</dbReference>
<dbReference type="InterPro" id="IPR002509">
    <property type="entry name" value="NODB_dom"/>
</dbReference>
<evidence type="ECO:0000256" key="2">
    <source>
        <dbReference type="ARBA" id="ARBA00022801"/>
    </source>
</evidence>
<dbReference type="OrthoDB" id="2649545at2"/>
<organism evidence="5 6">
    <name type="scientific">Paenibacillus borealis</name>
    <dbReference type="NCBI Taxonomy" id="160799"/>
    <lineage>
        <taxon>Bacteria</taxon>
        <taxon>Bacillati</taxon>
        <taxon>Bacillota</taxon>
        <taxon>Bacilli</taxon>
        <taxon>Bacillales</taxon>
        <taxon>Paenibacillaceae</taxon>
        <taxon>Paenibacillus</taxon>
    </lineage>
</organism>
<keyword evidence="2" id="KW-0378">Hydrolase</keyword>
<dbReference type="PANTHER" id="PTHR10587">
    <property type="entry name" value="GLYCOSYL TRANSFERASE-RELATED"/>
    <property type="match status" value="1"/>
</dbReference>
<dbReference type="Proteomes" id="UP000029518">
    <property type="component" value="Chromosome"/>
</dbReference>
<feature type="signal peptide" evidence="3">
    <location>
        <begin position="1"/>
        <end position="25"/>
    </location>
</feature>
<dbReference type="SUPFAM" id="SSF88713">
    <property type="entry name" value="Glycoside hydrolase/deacetylase"/>
    <property type="match status" value="1"/>
</dbReference>
<keyword evidence="6" id="KW-1185">Reference proteome</keyword>
<dbReference type="InterPro" id="IPR011330">
    <property type="entry name" value="Glyco_hydro/deAcase_b/a-brl"/>
</dbReference>
<keyword evidence="3" id="KW-0732">Signal</keyword>
<feature type="domain" description="NodB homology" evidence="4">
    <location>
        <begin position="53"/>
        <end position="236"/>
    </location>
</feature>
<dbReference type="GO" id="GO:0016020">
    <property type="term" value="C:membrane"/>
    <property type="evidence" value="ECO:0007669"/>
    <property type="project" value="TreeGrafter"/>
</dbReference>
<protein>
    <submittedName>
        <fullName evidence="5">Polysaccharide deacetylase</fullName>
    </submittedName>
</protein>
<dbReference type="PROSITE" id="PS51677">
    <property type="entry name" value="NODB"/>
    <property type="match status" value="1"/>
</dbReference>
<keyword evidence="1" id="KW-0479">Metal-binding</keyword>
<proteinExistence type="predicted"/>
<evidence type="ECO:0000256" key="3">
    <source>
        <dbReference type="SAM" id="SignalP"/>
    </source>
</evidence>
<evidence type="ECO:0000259" key="4">
    <source>
        <dbReference type="PROSITE" id="PS51677"/>
    </source>
</evidence>
<dbReference type="Gene3D" id="3.20.20.370">
    <property type="entry name" value="Glycoside hydrolase/deacetylase"/>
    <property type="match status" value="1"/>
</dbReference>
<feature type="chain" id="PRO_5038402964" evidence="3">
    <location>
        <begin position="26"/>
        <end position="258"/>
    </location>
</feature>
<name>A0A089L6T9_PAEBO</name>